<name>A0A829YG80_9GAMM</name>
<evidence type="ECO:0000256" key="1">
    <source>
        <dbReference type="SAM" id="SignalP"/>
    </source>
</evidence>
<organism evidence="2 3">
    <name type="scientific">Steroidobacter agaridevorans</name>
    <dbReference type="NCBI Taxonomy" id="2695856"/>
    <lineage>
        <taxon>Bacteria</taxon>
        <taxon>Pseudomonadati</taxon>
        <taxon>Pseudomonadota</taxon>
        <taxon>Gammaproteobacteria</taxon>
        <taxon>Steroidobacterales</taxon>
        <taxon>Steroidobacteraceae</taxon>
        <taxon>Steroidobacter</taxon>
    </lineage>
</organism>
<dbReference type="EMBL" id="BLJN01000004">
    <property type="protein sequence ID" value="GFE82445.1"/>
    <property type="molecule type" value="Genomic_DNA"/>
</dbReference>
<dbReference type="RefSeq" id="WP_161814089.1">
    <property type="nucleotide sequence ID" value="NZ_BLJN01000004.1"/>
</dbReference>
<reference evidence="3" key="1">
    <citation type="submission" date="2020-01" db="EMBL/GenBank/DDBJ databases">
        <title>'Steroidobacter agaridevorans' sp. nov., agar-degrading bacteria isolated from rhizosphere soils.</title>
        <authorList>
            <person name="Ikenaga M."/>
            <person name="Kataoka M."/>
            <person name="Murouchi A."/>
            <person name="Katsuragi S."/>
            <person name="Sakai M."/>
        </authorList>
    </citation>
    <scope>NUCLEOTIDE SEQUENCE [LARGE SCALE GENOMIC DNA]</scope>
    <source>
        <strain evidence="3">YU21-B</strain>
    </source>
</reference>
<comment type="caution">
    <text evidence="2">The sequence shown here is derived from an EMBL/GenBank/DDBJ whole genome shotgun (WGS) entry which is preliminary data.</text>
</comment>
<dbReference type="Proteomes" id="UP000445000">
    <property type="component" value="Unassembled WGS sequence"/>
</dbReference>
<dbReference type="AlphaFoldDB" id="A0A829YG80"/>
<accession>A0A829YG80</accession>
<feature type="signal peptide" evidence="1">
    <location>
        <begin position="1"/>
        <end position="21"/>
    </location>
</feature>
<sequence length="376" mass="41181">MNVTAPTLACMFASVTTFVPAANAAPWSRGFVVEWTEPAAWFGGKTEAISSPGPDCPEGSEPKLDFRKILKTPWRTDEEVDFILNPENLSLAKNLGLRGPNKGESVYTNLESVPDRGMRTVVGNIAQGFNLDGDARTGFTGANGEKGIDNNFYRAWGCWEMFRGPPRKSFGGQYHNDDMRNGKFTIVMLISGNKDPYNDDNVTLGLYASKDPIIKDGNGNVASEYSYKIENDPKHSSVLRGKITKGILEVTEPQQVRWREASLDPVLTLYSARARFELKPDGTLEGMIGGYKPIKEAIDTWVTTNPTGVEFVSHVDLTAAWYAIKRHADARPDPQTGQNTAISTAIRYSAVPAFIIKPDGSGPMQIVSAVRAEAEP</sequence>
<keyword evidence="1" id="KW-0732">Signal</keyword>
<evidence type="ECO:0000313" key="2">
    <source>
        <dbReference type="EMBL" id="GFE82445.1"/>
    </source>
</evidence>
<gene>
    <name evidence="2" type="ORF">GCM10011487_44450</name>
</gene>
<protein>
    <submittedName>
        <fullName evidence="2">Uncharacterized protein</fullName>
    </submittedName>
</protein>
<evidence type="ECO:0000313" key="3">
    <source>
        <dbReference type="Proteomes" id="UP000445000"/>
    </source>
</evidence>
<feature type="chain" id="PRO_5033058462" evidence="1">
    <location>
        <begin position="22"/>
        <end position="376"/>
    </location>
</feature>
<proteinExistence type="predicted"/>
<keyword evidence="3" id="KW-1185">Reference proteome</keyword>